<dbReference type="Pfam" id="PF13193">
    <property type="entry name" value="AMP-binding_C"/>
    <property type="match status" value="1"/>
</dbReference>
<dbReference type="PROSITE" id="PS00455">
    <property type="entry name" value="AMP_BINDING"/>
    <property type="match status" value="1"/>
</dbReference>
<dbReference type="RefSeq" id="WP_203222834.1">
    <property type="nucleotide sequence ID" value="NZ_JAETXL010000006.1"/>
</dbReference>
<dbReference type="Gene3D" id="3.30.300.30">
    <property type="match status" value="1"/>
</dbReference>
<evidence type="ECO:0000313" key="4">
    <source>
        <dbReference type="Proteomes" id="UP000661193"/>
    </source>
</evidence>
<dbReference type="SUPFAM" id="SSF56801">
    <property type="entry name" value="Acetyl-CoA synthetase-like"/>
    <property type="match status" value="1"/>
</dbReference>
<dbReference type="PANTHER" id="PTHR43767:SF1">
    <property type="entry name" value="NONRIBOSOMAL PEPTIDE SYNTHASE PES1 (EUROFUNG)-RELATED"/>
    <property type="match status" value="1"/>
</dbReference>
<name>A0ABS1UPT4_9ACTN</name>
<organism evidence="3 4">
    <name type="scientific">Micromonospora fiedleri</name>
    <dbReference type="NCBI Taxonomy" id="1157498"/>
    <lineage>
        <taxon>Bacteria</taxon>
        <taxon>Bacillati</taxon>
        <taxon>Actinomycetota</taxon>
        <taxon>Actinomycetes</taxon>
        <taxon>Micromonosporales</taxon>
        <taxon>Micromonosporaceae</taxon>
        <taxon>Micromonospora</taxon>
    </lineage>
</organism>
<reference evidence="3 4" key="1">
    <citation type="submission" date="2021-01" db="EMBL/GenBank/DDBJ databases">
        <title>Genome sequencing of Micromonospora fiedleri MG-37.</title>
        <authorList>
            <person name="Moreland P.E.J."/>
            <person name="Stach J.E.M."/>
        </authorList>
    </citation>
    <scope>NUCLEOTIDE SEQUENCE [LARGE SCALE GENOMIC DNA]</scope>
    <source>
        <strain evidence="3 4">MG-37</strain>
    </source>
</reference>
<accession>A0ABS1UPT4</accession>
<evidence type="ECO:0000259" key="1">
    <source>
        <dbReference type="Pfam" id="PF00501"/>
    </source>
</evidence>
<dbReference type="InterPro" id="IPR025110">
    <property type="entry name" value="AMP-bd_C"/>
</dbReference>
<dbReference type="PANTHER" id="PTHR43767">
    <property type="entry name" value="LONG-CHAIN-FATTY-ACID--COA LIGASE"/>
    <property type="match status" value="1"/>
</dbReference>
<dbReference type="InterPro" id="IPR020845">
    <property type="entry name" value="AMP-binding_CS"/>
</dbReference>
<proteinExistence type="predicted"/>
<dbReference type="InterPro" id="IPR000873">
    <property type="entry name" value="AMP-dep_synth/lig_dom"/>
</dbReference>
<gene>
    <name evidence="3" type="ORF">JMF97_19550</name>
</gene>
<keyword evidence="4" id="KW-1185">Reference proteome</keyword>
<dbReference type="Proteomes" id="UP000661193">
    <property type="component" value="Unassembled WGS sequence"/>
</dbReference>
<dbReference type="Gene3D" id="3.40.50.980">
    <property type="match status" value="2"/>
</dbReference>
<dbReference type="EMBL" id="JAETXL010000006">
    <property type="protein sequence ID" value="MBL6278358.1"/>
    <property type="molecule type" value="Genomic_DNA"/>
</dbReference>
<dbReference type="Pfam" id="PF00501">
    <property type="entry name" value="AMP-binding"/>
    <property type="match status" value="1"/>
</dbReference>
<dbReference type="InterPro" id="IPR045851">
    <property type="entry name" value="AMP-bd_C_sf"/>
</dbReference>
<comment type="caution">
    <text evidence="3">The sequence shown here is derived from an EMBL/GenBank/DDBJ whole genome shotgun (WGS) entry which is preliminary data.</text>
</comment>
<feature type="domain" description="AMP-dependent synthetase/ligase" evidence="1">
    <location>
        <begin position="33"/>
        <end position="405"/>
    </location>
</feature>
<evidence type="ECO:0000259" key="2">
    <source>
        <dbReference type="Pfam" id="PF13193"/>
    </source>
</evidence>
<feature type="domain" description="AMP-binding enzyme C-terminal" evidence="2">
    <location>
        <begin position="456"/>
        <end position="532"/>
    </location>
</feature>
<dbReference type="InterPro" id="IPR050237">
    <property type="entry name" value="ATP-dep_AMP-bd_enzyme"/>
</dbReference>
<protein>
    <submittedName>
        <fullName evidence="3">AMP-binding protein</fullName>
    </submittedName>
</protein>
<evidence type="ECO:0000313" key="3">
    <source>
        <dbReference type="EMBL" id="MBL6278358.1"/>
    </source>
</evidence>
<sequence length="545" mass="58539">MNPSGVVPWPAEVAQVYRAAGCWRGRPLGSYLWEWAERHGDRIAVVDGDRRLSYHELAVRTDQLAERLAGLGLGRGDAVLVQLPNCAEFVLTTLACFRLGVVPVMMLPPHREYELTAIGTHVEARALIVPARWRDYDHEALAHRVVAAWPHPAHVLVAGGEAVPGRIDLCGPATPPGDVTARRDRLDRAAPDSAEVALFLLSGGTTGVPKVISRTHDDYEYNIRQVVAACEFGPDTVYLTVLPAGHNFPLANPGILGTLSVGGRVVLLPSPRPEAVFAAIERERVTVTSAVPAVALRWMEAAADCGYDLSSLRHVQVGGSPLAPEVAARIGPALGCRLQQVYGMAEGLICYTRPDAPDEVAHRTQGTPISEYDELLIVDADGVAVPYGQIGELWTRGPYTPRGYYGVPAQNAESFTPDGWYRTGDLVRRTPGGEVVVCGRVKDLINRGGEKISAAEVETLVQELPAVAEAAVVPVADPEVGERAFLFVRLLPGHELDLADVAEAFAARGVAAFKVPERLAVLDELPHTPVGKPDKAALRRLVATA</sequence>
<dbReference type="Gene3D" id="2.30.38.10">
    <property type="entry name" value="Luciferase, Domain 3"/>
    <property type="match status" value="1"/>
</dbReference>